<sequence>MATQRKRRTPHLMLRTIATIICCHVVLSGCAVTDDPYPSSPWSRGRYLNPSLSLYSSPWNAPIPEPAEPPPVFLSPSHHKTVAPEPLEPIGPWASRQAAVSDHRDIADKSAEALESPPPPQDPPHAAEQRTDTLAHTRQDLAPAQQSGTVSSLSGRWTMKIGKDACQLHLSTSSTLDLYKASSSNCAESALREINTWNVRADDLELYAKGRLVARLQRSGSAYAGMIEGKGIPVLISR</sequence>
<dbReference type="Proteomes" id="UP000325614">
    <property type="component" value="Chromosome"/>
</dbReference>
<dbReference type="EMBL" id="CP045423">
    <property type="protein sequence ID" value="QFU17670.1"/>
    <property type="molecule type" value="Genomic_DNA"/>
</dbReference>
<feature type="region of interest" description="Disordered" evidence="1">
    <location>
        <begin position="111"/>
        <end position="132"/>
    </location>
</feature>
<dbReference type="AlphaFoldDB" id="A0A5P9K1V8"/>
<keyword evidence="2" id="KW-0732">Signal</keyword>
<proteinExistence type="predicted"/>
<dbReference type="PROSITE" id="PS51257">
    <property type="entry name" value="PROKAR_LIPOPROTEIN"/>
    <property type="match status" value="1"/>
</dbReference>
<evidence type="ECO:0000256" key="1">
    <source>
        <dbReference type="SAM" id="MobiDB-lite"/>
    </source>
</evidence>
<dbReference type="KEGG" id="mico:GDR74_16425"/>
<feature type="chain" id="PRO_5024982981" evidence="2">
    <location>
        <begin position="34"/>
        <end position="238"/>
    </location>
</feature>
<accession>A0A5P9K1V8</accession>
<evidence type="ECO:0000256" key="2">
    <source>
        <dbReference type="SAM" id="SignalP"/>
    </source>
</evidence>
<reference evidence="3 4" key="1">
    <citation type="submission" date="2019-10" db="EMBL/GenBank/DDBJ databases">
        <title>Isolation, Identification of Microvirga thermotolerans HR1, a novel thermophilic bacterium and Comparative Genomics of the genus Microvirga.</title>
        <authorList>
            <person name="Li J."/>
            <person name="Zhang W."/>
            <person name="Lin M."/>
            <person name="Wang J."/>
        </authorList>
    </citation>
    <scope>NUCLEOTIDE SEQUENCE [LARGE SCALE GENOMIC DNA]</scope>
    <source>
        <strain evidence="3 4">HR1</strain>
    </source>
</reference>
<evidence type="ECO:0000313" key="4">
    <source>
        <dbReference type="Proteomes" id="UP000325614"/>
    </source>
</evidence>
<feature type="region of interest" description="Disordered" evidence="1">
    <location>
        <begin position="70"/>
        <end position="90"/>
    </location>
</feature>
<gene>
    <name evidence="3" type="ORF">GDR74_16425</name>
</gene>
<evidence type="ECO:0000313" key="3">
    <source>
        <dbReference type="EMBL" id="QFU17670.1"/>
    </source>
</evidence>
<keyword evidence="4" id="KW-1185">Reference proteome</keyword>
<organism evidence="3 4">
    <name type="scientific">Microvirga thermotolerans</name>
    <dbReference type="NCBI Taxonomy" id="2651334"/>
    <lineage>
        <taxon>Bacteria</taxon>
        <taxon>Pseudomonadati</taxon>
        <taxon>Pseudomonadota</taxon>
        <taxon>Alphaproteobacteria</taxon>
        <taxon>Hyphomicrobiales</taxon>
        <taxon>Methylobacteriaceae</taxon>
        <taxon>Microvirga</taxon>
    </lineage>
</organism>
<dbReference type="InterPro" id="IPR016085">
    <property type="entry name" value="Protease_inh_B-barrel_dom"/>
</dbReference>
<dbReference type="Gene3D" id="2.40.128.10">
    <property type="match status" value="1"/>
</dbReference>
<name>A0A5P9K1V8_9HYPH</name>
<dbReference type="SUPFAM" id="SSF50882">
    <property type="entry name" value="beta-Barrel protease inhibitors"/>
    <property type="match status" value="1"/>
</dbReference>
<dbReference type="GO" id="GO:0004866">
    <property type="term" value="F:endopeptidase inhibitor activity"/>
    <property type="evidence" value="ECO:0007669"/>
    <property type="project" value="InterPro"/>
</dbReference>
<feature type="signal peptide" evidence="2">
    <location>
        <begin position="1"/>
        <end position="33"/>
    </location>
</feature>
<protein>
    <submittedName>
        <fullName evidence="3">AprI/Inh family metalloprotease inhibitor</fullName>
    </submittedName>
</protein>